<dbReference type="InterPro" id="IPR037873">
    <property type="entry name" value="BamE-like"/>
</dbReference>
<evidence type="ECO:0000256" key="1">
    <source>
        <dbReference type="ARBA" id="ARBA00022729"/>
    </source>
</evidence>
<gene>
    <name evidence="4" type="ORF">OAN307_c27330</name>
</gene>
<dbReference type="Pfam" id="PF04355">
    <property type="entry name" value="BamE"/>
    <property type="match status" value="1"/>
</dbReference>
<dbReference type="Gene3D" id="3.30.1450.10">
    <property type="match status" value="1"/>
</dbReference>
<dbReference type="KEGG" id="oat:OAN307_c27330"/>
<name>M9RET1_9RHOB</name>
<evidence type="ECO:0000313" key="5">
    <source>
        <dbReference type="Proteomes" id="UP000005307"/>
    </source>
</evidence>
<protein>
    <recommendedName>
        <fullName evidence="3">Outer membrane protein assembly factor BamE domain-containing protein</fullName>
    </recommendedName>
</protein>
<evidence type="ECO:0000256" key="2">
    <source>
        <dbReference type="ARBA" id="ARBA00023136"/>
    </source>
</evidence>
<sequence length="200" mass="21850">MLVGPQSGWDGSADRTCAGTLEFRLTMAVNALKAIRSQDRIIRVQIRMEITGRKTRAALVACVLMMSVGCTTLYRNHGYTPTDDQLAEVLVGVDTRDSVVDVIGPPTAGGMTNGGGYFYVQSRFRLLGPLEPQEIDREIVAIRFDDTGVVSNVERFGLENGNVVALSRRVTQDNVRDTTFIRQLFGSIGRFNAGDFLGDG</sequence>
<dbReference type="STRING" id="391626.OAN307_c27330"/>
<keyword evidence="1" id="KW-0732">Signal</keyword>
<evidence type="ECO:0000313" key="4">
    <source>
        <dbReference type="EMBL" id="AGI68310.1"/>
    </source>
</evidence>
<dbReference type="Proteomes" id="UP000005307">
    <property type="component" value="Chromosome"/>
</dbReference>
<dbReference type="InterPro" id="IPR007450">
    <property type="entry name" value="BamE_dom"/>
</dbReference>
<organism evidence="4 5">
    <name type="scientific">Octadecabacter antarcticus 307</name>
    <dbReference type="NCBI Taxonomy" id="391626"/>
    <lineage>
        <taxon>Bacteria</taxon>
        <taxon>Pseudomonadati</taxon>
        <taxon>Pseudomonadota</taxon>
        <taxon>Alphaproteobacteria</taxon>
        <taxon>Rhodobacterales</taxon>
        <taxon>Roseobacteraceae</taxon>
        <taxon>Octadecabacter</taxon>
    </lineage>
</organism>
<dbReference type="GO" id="GO:0019867">
    <property type="term" value="C:outer membrane"/>
    <property type="evidence" value="ECO:0007669"/>
    <property type="project" value="InterPro"/>
</dbReference>
<dbReference type="eggNOG" id="COG2913">
    <property type="taxonomic scope" value="Bacteria"/>
</dbReference>
<keyword evidence="5" id="KW-1185">Reference proteome</keyword>
<reference evidence="4 5" key="1">
    <citation type="journal article" date="2013" name="PLoS ONE">
        <title>Poles Apart: Arctic and Antarctic Octadecabacter strains Share High Genome Plasticity and a New Type of Xanthorhodopsin.</title>
        <authorList>
            <person name="Vollmers J."/>
            <person name="Voget S."/>
            <person name="Dietrich S."/>
            <person name="Gollnow K."/>
            <person name="Smits M."/>
            <person name="Meyer K."/>
            <person name="Brinkhoff T."/>
            <person name="Simon M."/>
            <person name="Daniel R."/>
        </authorList>
    </citation>
    <scope>NUCLEOTIDE SEQUENCE [LARGE SCALE GENOMIC DNA]</scope>
    <source>
        <strain evidence="4 5">307</strain>
    </source>
</reference>
<dbReference type="EMBL" id="CP003740">
    <property type="protein sequence ID" value="AGI68310.1"/>
    <property type="molecule type" value="Genomic_DNA"/>
</dbReference>
<accession>M9RET1</accession>
<dbReference type="HOGENOM" id="CLU_104933_0_0_5"/>
<evidence type="ECO:0000259" key="3">
    <source>
        <dbReference type="Pfam" id="PF04355"/>
    </source>
</evidence>
<keyword evidence="2" id="KW-0472">Membrane</keyword>
<feature type="domain" description="Outer membrane protein assembly factor BamE" evidence="3">
    <location>
        <begin position="78"/>
        <end position="153"/>
    </location>
</feature>
<dbReference type="AlphaFoldDB" id="M9RET1"/>
<proteinExistence type="predicted"/>